<dbReference type="SUPFAM" id="SSF49265">
    <property type="entry name" value="Fibronectin type III"/>
    <property type="match status" value="1"/>
</dbReference>
<dbReference type="Pfam" id="PF07679">
    <property type="entry name" value="I-set"/>
    <property type="match status" value="1"/>
</dbReference>
<feature type="domain" description="Ig-like" evidence="8">
    <location>
        <begin position="1188"/>
        <end position="1280"/>
    </location>
</feature>
<dbReference type="InterPro" id="IPR036179">
    <property type="entry name" value="Ig-like_dom_sf"/>
</dbReference>
<dbReference type="InterPro" id="IPR036116">
    <property type="entry name" value="FN3_sf"/>
</dbReference>
<evidence type="ECO:0000256" key="5">
    <source>
        <dbReference type="ARBA" id="ARBA00023180"/>
    </source>
</evidence>
<name>A0A4U8YTA9_9BACT</name>
<accession>A0A4U8YTA9</accession>
<proteinExistence type="predicted"/>
<dbReference type="CDD" id="cd00096">
    <property type="entry name" value="Ig"/>
    <property type="match status" value="1"/>
</dbReference>
<feature type="domain" description="Ig-like" evidence="8">
    <location>
        <begin position="643"/>
        <end position="723"/>
    </location>
</feature>
<evidence type="ECO:0000313" key="10">
    <source>
        <dbReference type="EMBL" id="VFQ45092.1"/>
    </source>
</evidence>
<protein>
    <submittedName>
        <fullName evidence="10">Fibronectin type iii</fullName>
    </submittedName>
</protein>
<dbReference type="PROSITE" id="PS50835">
    <property type="entry name" value="IG_LIKE"/>
    <property type="match status" value="11"/>
</dbReference>
<dbReference type="SMART" id="SM00408">
    <property type="entry name" value="IGc2"/>
    <property type="match status" value="6"/>
</dbReference>
<feature type="domain" description="Fibronectin type-III" evidence="9">
    <location>
        <begin position="224"/>
        <end position="321"/>
    </location>
</feature>
<dbReference type="InterPro" id="IPR007110">
    <property type="entry name" value="Ig-like_dom"/>
</dbReference>
<gene>
    <name evidence="10" type="ORF">MSL71_27490</name>
</gene>
<dbReference type="GO" id="GO:0005886">
    <property type="term" value="C:plasma membrane"/>
    <property type="evidence" value="ECO:0007669"/>
    <property type="project" value="TreeGrafter"/>
</dbReference>
<feature type="domain" description="Ig-like" evidence="8">
    <location>
        <begin position="1468"/>
        <end position="1559"/>
    </location>
</feature>
<keyword evidence="2" id="KW-0677">Repeat</keyword>
<feature type="domain" description="Ig-like" evidence="8">
    <location>
        <begin position="1659"/>
        <end position="1737"/>
    </location>
</feature>
<feature type="chain" id="PRO_5020952280" evidence="7">
    <location>
        <begin position="31"/>
        <end position="2620"/>
    </location>
</feature>
<dbReference type="GO" id="GO:0098609">
    <property type="term" value="P:cell-cell adhesion"/>
    <property type="evidence" value="ECO:0007669"/>
    <property type="project" value="TreeGrafter"/>
</dbReference>
<dbReference type="SMART" id="SM00409">
    <property type="entry name" value="IG"/>
    <property type="match status" value="12"/>
</dbReference>
<feature type="domain" description="Ig-like" evidence="8">
    <location>
        <begin position="729"/>
        <end position="807"/>
    </location>
</feature>
<dbReference type="CDD" id="cd00063">
    <property type="entry name" value="FN3"/>
    <property type="match status" value="1"/>
</dbReference>
<dbReference type="EMBL" id="CAADHO010000004">
    <property type="protein sequence ID" value="VFQ45092.1"/>
    <property type="molecule type" value="Genomic_DNA"/>
</dbReference>
<dbReference type="InterPro" id="IPR013098">
    <property type="entry name" value="Ig_I-set"/>
</dbReference>
<feature type="domain" description="Ig-like" evidence="8">
    <location>
        <begin position="820"/>
        <end position="900"/>
    </location>
</feature>
<feature type="domain" description="Ig-like" evidence="8">
    <location>
        <begin position="914"/>
        <end position="998"/>
    </location>
</feature>
<dbReference type="Proteomes" id="UP000507962">
    <property type="component" value="Unassembled WGS sequence"/>
</dbReference>
<evidence type="ECO:0000259" key="8">
    <source>
        <dbReference type="PROSITE" id="PS50835"/>
    </source>
</evidence>
<evidence type="ECO:0000256" key="1">
    <source>
        <dbReference type="ARBA" id="ARBA00004479"/>
    </source>
</evidence>
<comment type="subcellular location">
    <subcellularLocation>
        <location evidence="1">Membrane</location>
        <topology evidence="1">Single-pass type I membrane protein</topology>
    </subcellularLocation>
</comment>
<keyword evidence="6" id="KW-0393">Immunoglobulin domain</keyword>
<keyword evidence="5" id="KW-0325">Glycoprotein</keyword>
<organism evidence="10 11">
    <name type="scientific">Desulfoluna butyratoxydans</name>
    <dbReference type="NCBI Taxonomy" id="231438"/>
    <lineage>
        <taxon>Bacteria</taxon>
        <taxon>Pseudomonadati</taxon>
        <taxon>Thermodesulfobacteriota</taxon>
        <taxon>Desulfobacteria</taxon>
        <taxon>Desulfobacterales</taxon>
        <taxon>Desulfolunaceae</taxon>
        <taxon>Desulfoluna</taxon>
    </lineage>
</organism>
<evidence type="ECO:0000256" key="7">
    <source>
        <dbReference type="SAM" id="SignalP"/>
    </source>
</evidence>
<evidence type="ECO:0000256" key="3">
    <source>
        <dbReference type="ARBA" id="ARBA00023136"/>
    </source>
</evidence>
<feature type="domain" description="Ig-like" evidence="8">
    <location>
        <begin position="1284"/>
        <end position="1366"/>
    </location>
</feature>
<keyword evidence="4" id="KW-1015">Disulfide bond</keyword>
<keyword evidence="3" id="KW-0472">Membrane</keyword>
<dbReference type="Gene3D" id="2.60.40.10">
    <property type="entry name" value="Immunoglobulins"/>
    <property type="match status" value="15"/>
</dbReference>
<dbReference type="GO" id="GO:0005911">
    <property type="term" value="C:cell-cell junction"/>
    <property type="evidence" value="ECO:0007669"/>
    <property type="project" value="TreeGrafter"/>
</dbReference>
<dbReference type="InterPro" id="IPR051275">
    <property type="entry name" value="Cell_adhesion_signaling"/>
</dbReference>
<feature type="domain" description="Fibronectin type-III" evidence="9">
    <location>
        <begin position="544"/>
        <end position="642"/>
    </location>
</feature>
<dbReference type="PANTHER" id="PTHR11640">
    <property type="entry name" value="NEPHRIN"/>
    <property type="match status" value="1"/>
</dbReference>
<sequence length="2620" mass="282952">MFSISYSVMKRWCMALFVVTAVVFMSSAFAEAYDFPLFENFEQSSSVFDVKSDGGWGVVGHHGEWANFAGDRHLDNNIHEEPQERENDAPGAYRAALSEFVTIPSDASNPVLFFWYKSRLFKFGDRIYVDIHVKNGETVDVDTALILTRWDNTLEYFKWKMISLSAYKGKEIKIAFRQAVSLWGRSRLFVVDNFSICNAETTDVDEDGIPDNLDYSPNGELLPPPENFAAVTGGELSMDLSWSSLDRQVHPIAGYKIYRRCEDSTRDFLLNVLELLPPETESFRDDSIRNATGYAYKIVAVSSDGQRGIAAESNSAYVDYNLTPFPFEESFDSVSPGFVIPDDSGWSISEAHGEWGNFSGNYHLDSNPDESDQVLELGSRHIVRASMMNRVHIPVDAENPTLSFWYKMDLRTLDTDDLGYDDFWDYQDDFNFLAGLLYGDRIYIDIHFVLYRMCGDPIEMVHRYARTYTPEDNSTDYIWDSLPLDLYKGTEIWIDFRKKTGCSGEGSTFALDDFRISDAPRVDDNGNGIPDAYESPLGADKLPYVKNFKAESTDIGSVELSWDPVAGNPGLEPAGYLVYRQIDGEDDFQQLTDAPLPYDAAQWTDTTMTVDGTYRYYVVGATTDGAEGYPTQVHSVDVVIPAPVITTQPQNTEALEGEEASFTIDAKGLHLAYQWHRNGDPISGATTTSYTLSQVSLADHGAKFSCQVTNGKGSVVSEPAVLTAHLAPPVISGQPLSQAVMERSKATFHVTATGSNLTYQWQKDAVPVPGATESSYVLDPVPYTGFDGSTYRCLVSNAWNGESHVVTSQGAVLDVILAPPVITEQPHAKHVTEHEPVTFTVTAVGTGLTYQWLRDGVEIPGAEGFSYAIGSTDLADHGRRFSCRIDNTLDVGATQEGGVATSHSVMLSVDLAPPVITTQPVAQTVTERGSVTFTAMASGSHLAYQWQKNGAAVEAATQNTLTLDPASYDDDGAVFRCLISNAWNGQSHSVISAEAVLDVILAPPVITLDTPHSVTQEEGKPLDLSVETIGTFVTYQWFKNGILINGATDAALHIDVVALDDHEATYHCVAENTREINGKIEGGKAQSVITQLTVNLAPPVITTQPVTQTVTERGSVSFTAMASGSHLAYQWQKNGAVIEGATQNTLTLDPASYNDDGAVFRCLISNAWNGQSHSVISAEAALDVILAPPVITLDTPPTATREEGQSLALSVETLGSFVTYQWFKNGILIDGATNANLHVDAVALDDHEATYHCVASNTREINGKIEGGKAQSASTQLTVTLAPPVITTQPVAQTVMERGSVTFTTVAAGSHLSYQWQKNGAAIEGQVENTLTLDPVLYEDDGAVYRCIVSNAWNGESHFVESASVAMDVLLAPPAIEQQPTDVTVVEREASTFSVKAIGTNLTYQWMLGGKDVAGATGTSWTRSSTPLSDDDAVVTCRISNAMDGSTGPEGGTLVTDPATLVVTLAPPVITEQPKAAKVTEREPVTFTVKTIGSHLNYQWLKNGKAMDGDVTVSDNGLESTCTLAKADYEDDGVLISCAVTNSWEGVDHIVTSADAPLDVVLAPPLILTQPPAAREVTERDSFSLEVETEGTFCSWQWYIGEESIEGANQPKLVIDSTPLSYHGGIITCRTSNVTTVGGVQEGGVVTTTPTSLTVHLAPPLIETQPASLTVDEKASAEFSVGVIGSQLDYTWFRDGAPIAGATSSTLKLKNVLHDQSGEYHCVVTNGAGSQTSRTVDLIVVVDPESELTLEGPEERVTNDFMISLSGYALAPGTTVQSISAVNDRYTGQSFGITLDASGAIVGEVPLELGLNTITLTMVLSDGTIVTKVITVTAGTASLPVISITSPVTGTVVTTDQVTFAGKIRSSLPPEQIRVIHDENLTFPTGADGEYAFSFEHSGLIKGHNLLKVIAETPLGNVSAQAAVIYIDEEDVVQAKPTIEVYSPLPGRMVTENVVAVKGMVRGEAAITAVEVNGTPATLTGSGTQVSFKTLVDINAGEQATIRITATDATGETGELTYEVGLDQAEPVIQITSQALLGDSDPLVIVENPFAVTGRIIEANLAGAAVEMRDLAGKVLMRTQPAITPAQGDAYNFTSDLILPAGSDVVLFVEAWDMAGKRTDRSFSLRYDGGVAIEVISPMDGSRKTVSGQAMELPITLRIPGIQESDTVTTLLDGVPLTELTRSGATVHGSPTVSSTEGARELSIDVHNAKGELLAQTRSRFMVVSLDNVAFKVIRQEPANNAEGVEPNAFIAFYFNKEADPSKLSVEVYETVHGKVWTQPEKGADITAISAVSMEEIHRSHELVPGGVSVLPGNTMVAFYPERDLGYTATVTVKLLNGEEELSRSVFTVRPRPTFIKGMLSTQFTEPLDGLKITVPELGRTTVSSDGGNFAFGFGDKADAVIPPGKYRLIVNPAMENPEFGTVESWINVQEGMLNQMPVIKVPVLNPEEPFRLVVSRKADNLLAGNELNLNLEKAILHFPDGRSQGSVHTQFTPLDKIGCGLNPVAVPHWVFAIQPIGIEVRGTMDLTVKMPKLYGTHEYVENLGDRVVLVGYDPDAMQLVPVGVGLVDKEHHKVNSERPVSVRRLDYLGYAVVEEARQPLLKEYADGTISMAQLTFELQ</sequence>
<dbReference type="InterPro" id="IPR003599">
    <property type="entry name" value="Ig_sub"/>
</dbReference>
<dbReference type="PROSITE" id="PS50853">
    <property type="entry name" value="FN3"/>
    <property type="match status" value="2"/>
</dbReference>
<dbReference type="GO" id="GO:0050839">
    <property type="term" value="F:cell adhesion molecule binding"/>
    <property type="evidence" value="ECO:0007669"/>
    <property type="project" value="TreeGrafter"/>
</dbReference>
<feature type="domain" description="Ig-like" evidence="8">
    <location>
        <begin position="1374"/>
        <end position="1456"/>
    </location>
</feature>
<dbReference type="InterPro" id="IPR013783">
    <property type="entry name" value="Ig-like_fold"/>
</dbReference>
<evidence type="ECO:0000256" key="2">
    <source>
        <dbReference type="ARBA" id="ARBA00022737"/>
    </source>
</evidence>
<feature type="signal peptide" evidence="7">
    <location>
        <begin position="1"/>
        <end position="30"/>
    </location>
</feature>
<evidence type="ECO:0000259" key="9">
    <source>
        <dbReference type="PROSITE" id="PS50853"/>
    </source>
</evidence>
<keyword evidence="7" id="KW-0732">Signal</keyword>
<dbReference type="InterPro" id="IPR003598">
    <property type="entry name" value="Ig_sub2"/>
</dbReference>
<dbReference type="PANTHER" id="PTHR11640:SF31">
    <property type="entry name" value="IRREGULAR CHIASM C-ROUGHEST PROTEIN-RELATED"/>
    <property type="match status" value="1"/>
</dbReference>
<evidence type="ECO:0000256" key="4">
    <source>
        <dbReference type="ARBA" id="ARBA00023157"/>
    </source>
</evidence>
<dbReference type="SUPFAM" id="SSF48726">
    <property type="entry name" value="Immunoglobulin"/>
    <property type="match status" value="11"/>
</dbReference>
<feature type="domain" description="Ig-like" evidence="8">
    <location>
        <begin position="1099"/>
        <end position="1183"/>
    </location>
</feature>
<keyword evidence="11" id="KW-1185">Reference proteome</keyword>
<evidence type="ECO:0000313" key="11">
    <source>
        <dbReference type="Proteomes" id="UP000507962"/>
    </source>
</evidence>
<dbReference type="Pfam" id="PF13927">
    <property type="entry name" value="Ig_3"/>
    <property type="match status" value="1"/>
</dbReference>
<dbReference type="InterPro" id="IPR003961">
    <property type="entry name" value="FN3_dom"/>
</dbReference>
<feature type="domain" description="Ig-like" evidence="8">
    <location>
        <begin position="1003"/>
        <end position="1090"/>
    </location>
</feature>
<reference evidence="10 11" key="1">
    <citation type="submission" date="2019-03" db="EMBL/GenBank/DDBJ databases">
        <authorList>
            <person name="Nijsse B."/>
        </authorList>
    </citation>
    <scope>NUCLEOTIDE SEQUENCE [LARGE SCALE GENOMIC DNA]</scope>
    <source>
        <strain evidence="10">Desulfoluna butyratoxydans MSL71</strain>
    </source>
</reference>
<evidence type="ECO:0000256" key="6">
    <source>
        <dbReference type="ARBA" id="ARBA00023319"/>
    </source>
</evidence>